<sequence>MLFQMDFKAKASFVDGYGYECSNEMFCLFRTIFFCFWKKVVPTKKNSMLYSGIKNAMDKGELL</sequence>
<proteinExistence type="predicted"/>
<name>A0A2S7RZF4_ENTMU</name>
<evidence type="ECO:0000313" key="1">
    <source>
        <dbReference type="EMBL" id="PQF25613.1"/>
    </source>
</evidence>
<reference evidence="1 2" key="1">
    <citation type="journal article" date="2018" name="Pathog. Dis.">
        <title>Whole-genome sequencing based characterization of antimicrobial resistance in Enterococcus.</title>
        <authorList>
            <person name="Tyson G."/>
        </authorList>
    </citation>
    <scope>NUCLEOTIDE SEQUENCE [LARGE SCALE GENOMIC DNA]</scope>
    <source>
        <strain evidence="1 2">CVM N55263</strain>
    </source>
</reference>
<comment type="caution">
    <text evidence="1">The sequence shown here is derived from an EMBL/GenBank/DDBJ whole genome shotgun (WGS) entry which is preliminary data.</text>
</comment>
<dbReference type="AlphaFoldDB" id="A0A2S7RZF4"/>
<dbReference type="EMBL" id="PUAP01000003">
    <property type="protein sequence ID" value="PQF25613.1"/>
    <property type="molecule type" value="Genomic_DNA"/>
</dbReference>
<organism evidence="1 2">
    <name type="scientific">Enterococcus mundtii</name>
    <dbReference type="NCBI Taxonomy" id="53346"/>
    <lineage>
        <taxon>Bacteria</taxon>
        <taxon>Bacillati</taxon>
        <taxon>Bacillota</taxon>
        <taxon>Bacilli</taxon>
        <taxon>Lactobacillales</taxon>
        <taxon>Enterococcaceae</taxon>
        <taxon>Enterococcus</taxon>
    </lineage>
</organism>
<evidence type="ECO:0000313" key="2">
    <source>
        <dbReference type="Proteomes" id="UP000237934"/>
    </source>
</evidence>
<gene>
    <name evidence="1" type="ORF">CUS89_01135</name>
</gene>
<dbReference type="Proteomes" id="UP000237934">
    <property type="component" value="Unassembled WGS sequence"/>
</dbReference>
<accession>A0A2S7RZF4</accession>
<protein>
    <submittedName>
        <fullName evidence="1">Uncharacterized protein</fullName>
    </submittedName>
</protein>